<sequence length="537" mass="60848">MNMSMNTIQLYDSTAMADLFLRLSQPYDSTALADLILRSSDHVEFYVLGAFLRYVSPTFRTMFALNTGQAVDDNEKKDGYPVVCVAEDSSTLRLLLDSIYPTAEERPLYDVGLFWKAAKASQKYCMKIIEDKLRKRVFASDLMKYYSLRMYVVATDLGWDDVAIAAARQTLQTPLESLLYVDELESISGAGFYRFLEYRFRCSKSPNPLIEGFTKFPSVVKPCSPTDADNVSDASAPFDSFAPADLVLRSSNLVDFFVSGTLIRRLSAVFKGMFPLPPEHEVKNGMPVVRVEESSEVLHCLLSVIHYDLDELDMKDCQLYIKVVQAARKYKMTIIERRLHKQAANSPLTNSDPLRVYISAAALGWEELAKKVALNTFHEPLDKLTYVDELRFITGADLYRLVKYRFQCVDAASSALESDPMFPKYGFGQWNGHFRSNNSWPPKTNYDSTNPSSAYTQLKVSPRGSTVSDIYSKHLESQLQVVASENGKFEMSPSIFFNIVRCARDAEKNVEDVIAKVEFAKARSFRNIDWLKPPVRP</sequence>
<dbReference type="EMBL" id="KN818272">
    <property type="protein sequence ID" value="KIL62303.1"/>
    <property type="molecule type" value="Genomic_DNA"/>
</dbReference>
<dbReference type="InParanoid" id="A0A0C2X0T3"/>
<organism evidence="2 3">
    <name type="scientific">Amanita muscaria (strain Koide BX008)</name>
    <dbReference type="NCBI Taxonomy" id="946122"/>
    <lineage>
        <taxon>Eukaryota</taxon>
        <taxon>Fungi</taxon>
        <taxon>Dikarya</taxon>
        <taxon>Basidiomycota</taxon>
        <taxon>Agaricomycotina</taxon>
        <taxon>Agaricomycetes</taxon>
        <taxon>Agaricomycetidae</taxon>
        <taxon>Agaricales</taxon>
        <taxon>Pluteineae</taxon>
        <taxon>Amanitaceae</taxon>
        <taxon>Amanita</taxon>
    </lineage>
</organism>
<dbReference type="Proteomes" id="UP000054549">
    <property type="component" value="Unassembled WGS sequence"/>
</dbReference>
<evidence type="ECO:0000313" key="2">
    <source>
        <dbReference type="EMBL" id="KIL62303.1"/>
    </source>
</evidence>
<protein>
    <recommendedName>
        <fullName evidence="1">BTB domain-containing protein</fullName>
    </recommendedName>
</protein>
<dbReference type="Gene3D" id="3.30.710.10">
    <property type="entry name" value="Potassium Channel Kv1.1, Chain A"/>
    <property type="match status" value="1"/>
</dbReference>
<dbReference type="InterPro" id="IPR000210">
    <property type="entry name" value="BTB/POZ_dom"/>
</dbReference>
<evidence type="ECO:0000259" key="1">
    <source>
        <dbReference type="Pfam" id="PF00651"/>
    </source>
</evidence>
<feature type="domain" description="BTB" evidence="1">
    <location>
        <begin position="26"/>
        <end position="103"/>
    </location>
</feature>
<dbReference type="InterPro" id="IPR011333">
    <property type="entry name" value="SKP1/BTB/POZ_sf"/>
</dbReference>
<evidence type="ECO:0000313" key="3">
    <source>
        <dbReference type="Proteomes" id="UP000054549"/>
    </source>
</evidence>
<reference evidence="2 3" key="1">
    <citation type="submission" date="2014-04" db="EMBL/GenBank/DDBJ databases">
        <title>Evolutionary Origins and Diversification of the Mycorrhizal Mutualists.</title>
        <authorList>
            <consortium name="DOE Joint Genome Institute"/>
            <consortium name="Mycorrhizal Genomics Consortium"/>
            <person name="Kohler A."/>
            <person name="Kuo A."/>
            <person name="Nagy L.G."/>
            <person name="Floudas D."/>
            <person name="Copeland A."/>
            <person name="Barry K.W."/>
            <person name="Cichocki N."/>
            <person name="Veneault-Fourrey C."/>
            <person name="LaButti K."/>
            <person name="Lindquist E.A."/>
            <person name="Lipzen A."/>
            <person name="Lundell T."/>
            <person name="Morin E."/>
            <person name="Murat C."/>
            <person name="Riley R."/>
            <person name="Ohm R."/>
            <person name="Sun H."/>
            <person name="Tunlid A."/>
            <person name="Henrissat B."/>
            <person name="Grigoriev I.V."/>
            <person name="Hibbett D.S."/>
            <person name="Martin F."/>
        </authorList>
    </citation>
    <scope>NUCLEOTIDE SEQUENCE [LARGE SCALE GENOMIC DNA]</scope>
    <source>
        <strain evidence="2 3">Koide BX008</strain>
    </source>
</reference>
<dbReference type="HOGENOM" id="CLU_034203_0_0_1"/>
<dbReference type="SUPFAM" id="SSF54695">
    <property type="entry name" value="POZ domain"/>
    <property type="match status" value="1"/>
</dbReference>
<proteinExistence type="predicted"/>
<dbReference type="AlphaFoldDB" id="A0A0C2X0T3"/>
<dbReference type="Pfam" id="PF00651">
    <property type="entry name" value="BTB"/>
    <property type="match status" value="1"/>
</dbReference>
<keyword evidence="3" id="KW-1185">Reference proteome</keyword>
<dbReference type="OrthoDB" id="3357985at2759"/>
<accession>A0A0C2X0T3</accession>
<name>A0A0C2X0T3_AMAMK</name>
<gene>
    <name evidence="2" type="ORF">M378DRAFT_794961</name>
</gene>